<keyword evidence="1" id="KW-0812">Transmembrane</keyword>
<evidence type="ECO:0000313" key="2">
    <source>
        <dbReference type="EMBL" id="KAK6744824.1"/>
    </source>
</evidence>
<gene>
    <name evidence="2" type="primary">Necator_chrIII.g12267</name>
    <name evidence="2" type="ORF">RB195_011501</name>
</gene>
<evidence type="ECO:0000313" key="3">
    <source>
        <dbReference type="Proteomes" id="UP001303046"/>
    </source>
</evidence>
<comment type="caution">
    <text evidence="2">The sequence shown here is derived from an EMBL/GenBank/DDBJ whole genome shotgun (WGS) entry which is preliminary data.</text>
</comment>
<sequence>MSNISQEVYQIVRSLHSRSQDIRKRSYTMTTLLSTVLFAILLTSVYPLKCYEGETNGIEKPTQKKDCTPLRSRFCVKARAEINGVAAAVYGCATDQQCLTNGCTSISTNKIKCCCDKDFCNLSSTFSITLIILAVAMQLIHF</sequence>
<accession>A0ABR1D2S1</accession>
<dbReference type="CDD" id="cd00117">
    <property type="entry name" value="TFP"/>
    <property type="match status" value="1"/>
</dbReference>
<protein>
    <recommendedName>
        <fullName evidence="4">ET module</fullName>
    </recommendedName>
</protein>
<dbReference type="Proteomes" id="UP001303046">
    <property type="component" value="Unassembled WGS sequence"/>
</dbReference>
<evidence type="ECO:0008006" key="4">
    <source>
        <dbReference type="Google" id="ProtNLM"/>
    </source>
</evidence>
<dbReference type="InterPro" id="IPR045860">
    <property type="entry name" value="Snake_toxin-like_sf"/>
</dbReference>
<feature type="transmembrane region" description="Helical" evidence="1">
    <location>
        <begin position="122"/>
        <end position="140"/>
    </location>
</feature>
<dbReference type="EMBL" id="JAVFWL010000003">
    <property type="protein sequence ID" value="KAK6744824.1"/>
    <property type="molecule type" value="Genomic_DNA"/>
</dbReference>
<keyword evidence="3" id="KW-1185">Reference proteome</keyword>
<organism evidence="2 3">
    <name type="scientific">Necator americanus</name>
    <name type="common">Human hookworm</name>
    <dbReference type="NCBI Taxonomy" id="51031"/>
    <lineage>
        <taxon>Eukaryota</taxon>
        <taxon>Metazoa</taxon>
        <taxon>Ecdysozoa</taxon>
        <taxon>Nematoda</taxon>
        <taxon>Chromadorea</taxon>
        <taxon>Rhabditida</taxon>
        <taxon>Rhabditina</taxon>
        <taxon>Rhabditomorpha</taxon>
        <taxon>Strongyloidea</taxon>
        <taxon>Ancylostomatidae</taxon>
        <taxon>Bunostominae</taxon>
        <taxon>Necator</taxon>
    </lineage>
</organism>
<name>A0ABR1D2S1_NECAM</name>
<proteinExistence type="predicted"/>
<dbReference type="SUPFAM" id="SSF57302">
    <property type="entry name" value="Snake toxin-like"/>
    <property type="match status" value="1"/>
</dbReference>
<reference evidence="2 3" key="1">
    <citation type="submission" date="2023-08" db="EMBL/GenBank/DDBJ databases">
        <title>A Necator americanus chromosomal reference genome.</title>
        <authorList>
            <person name="Ilik V."/>
            <person name="Petrzelkova K.J."/>
            <person name="Pardy F."/>
            <person name="Fuh T."/>
            <person name="Niatou-Singa F.S."/>
            <person name="Gouil Q."/>
            <person name="Baker L."/>
            <person name="Ritchie M.E."/>
            <person name="Jex A.R."/>
            <person name="Gazzola D."/>
            <person name="Li H."/>
            <person name="Toshio Fujiwara R."/>
            <person name="Zhan B."/>
            <person name="Aroian R.V."/>
            <person name="Pafco B."/>
            <person name="Schwarz E.M."/>
        </authorList>
    </citation>
    <scope>NUCLEOTIDE SEQUENCE [LARGE SCALE GENOMIC DNA]</scope>
    <source>
        <strain evidence="2 3">Aroian</strain>
        <tissue evidence="2">Whole animal</tissue>
    </source>
</reference>
<keyword evidence="1" id="KW-0472">Membrane</keyword>
<evidence type="ECO:0000256" key="1">
    <source>
        <dbReference type="SAM" id="Phobius"/>
    </source>
</evidence>
<keyword evidence="1" id="KW-1133">Transmembrane helix</keyword>
<feature type="transmembrane region" description="Helical" evidence="1">
    <location>
        <begin position="27"/>
        <end position="48"/>
    </location>
</feature>